<protein>
    <submittedName>
        <fullName evidence="1">HEAT repeat protein</fullName>
    </submittedName>
</protein>
<dbReference type="AlphaFoldDB" id="A0A542XCJ4"/>
<sequence length="216" mass="22918">MVRVNQHPTDATLIAALSAGDSSTRLRAALAAGTGARATLLEVLVERCADEPDFFVRDMLTWALTRLPVAATVPRLVAELDAAQAQARSQALHTLSKIGDPQPYPEILRFLRDPDDETARTAWRAAEALSPESEKPALATQLATQLGRGEHDLQRSLSRALVALGDAAEPALRDAAASGEEGVRLHAEATRRLADDPDLGFAAALDEATKASILGS</sequence>
<dbReference type="SUPFAM" id="SSF48371">
    <property type="entry name" value="ARM repeat"/>
    <property type="match status" value="1"/>
</dbReference>
<gene>
    <name evidence="1" type="ORF">FB554_1732</name>
</gene>
<dbReference type="InterPro" id="IPR011989">
    <property type="entry name" value="ARM-like"/>
</dbReference>
<keyword evidence="2" id="KW-1185">Reference proteome</keyword>
<accession>A0A542XCJ4</accession>
<comment type="caution">
    <text evidence="1">The sequence shown here is derived from an EMBL/GenBank/DDBJ whole genome shotgun (WGS) entry which is preliminary data.</text>
</comment>
<organism evidence="1 2">
    <name type="scientific">Barrientosiimonas humi</name>
    <dbReference type="NCBI Taxonomy" id="999931"/>
    <lineage>
        <taxon>Bacteria</taxon>
        <taxon>Bacillati</taxon>
        <taxon>Actinomycetota</taxon>
        <taxon>Actinomycetes</taxon>
        <taxon>Micrococcales</taxon>
        <taxon>Dermacoccaceae</taxon>
        <taxon>Barrientosiimonas</taxon>
    </lineage>
</organism>
<dbReference type="Gene3D" id="1.25.10.10">
    <property type="entry name" value="Leucine-rich Repeat Variant"/>
    <property type="match status" value="1"/>
</dbReference>
<dbReference type="Pfam" id="PF13646">
    <property type="entry name" value="HEAT_2"/>
    <property type="match status" value="1"/>
</dbReference>
<dbReference type="InterPro" id="IPR016024">
    <property type="entry name" value="ARM-type_fold"/>
</dbReference>
<dbReference type="Proteomes" id="UP000318336">
    <property type="component" value="Unassembled WGS sequence"/>
</dbReference>
<name>A0A542XCJ4_9MICO</name>
<evidence type="ECO:0000313" key="2">
    <source>
        <dbReference type="Proteomes" id="UP000318336"/>
    </source>
</evidence>
<dbReference type="RefSeq" id="WP_142005578.1">
    <property type="nucleotide sequence ID" value="NZ_CAJTBP010000001.1"/>
</dbReference>
<dbReference type="EMBL" id="VFOK01000001">
    <property type="protein sequence ID" value="TQL33582.1"/>
    <property type="molecule type" value="Genomic_DNA"/>
</dbReference>
<reference evidence="1 2" key="1">
    <citation type="submission" date="2019-06" db="EMBL/GenBank/DDBJ databases">
        <title>Sequencing the genomes of 1000 actinobacteria strains.</title>
        <authorList>
            <person name="Klenk H.-P."/>
        </authorList>
    </citation>
    <scope>NUCLEOTIDE SEQUENCE [LARGE SCALE GENOMIC DNA]</scope>
    <source>
        <strain evidence="1 2">DSM 24617</strain>
    </source>
</reference>
<evidence type="ECO:0000313" key="1">
    <source>
        <dbReference type="EMBL" id="TQL33582.1"/>
    </source>
</evidence>
<dbReference type="OrthoDB" id="9134742at2"/>
<proteinExistence type="predicted"/>